<dbReference type="Pfam" id="PF16220">
    <property type="entry name" value="DUF4880"/>
    <property type="match status" value="1"/>
</dbReference>
<accession>A0ABU0GBU1</accession>
<dbReference type="InterPro" id="IPR032623">
    <property type="entry name" value="FecR_N"/>
</dbReference>
<dbReference type="InterPro" id="IPR012373">
    <property type="entry name" value="Ferrdict_sens_TM"/>
</dbReference>
<keyword evidence="1" id="KW-1133">Transmembrane helix</keyword>
<dbReference type="Pfam" id="PF04773">
    <property type="entry name" value="FecR"/>
    <property type="match status" value="1"/>
</dbReference>
<evidence type="ECO:0000313" key="5">
    <source>
        <dbReference type="Proteomes" id="UP001238496"/>
    </source>
</evidence>
<feature type="domain" description="FecR protein" evidence="2">
    <location>
        <begin position="116"/>
        <end position="207"/>
    </location>
</feature>
<feature type="domain" description="FecR N-terminal" evidence="3">
    <location>
        <begin position="14"/>
        <end position="54"/>
    </location>
</feature>
<keyword evidence="1 4" id="KW-0812">Transmembrane</keyword>
<dbReference type="PANTHER" id="PTHR30273">
    <property type="entry name" value="PERIPLASMIC SIGNAL SENSOR AND SIGMA FACTOR ACTIVATOR FECR-RELATED"/>
    <property type="match status" value="1"/>
</dbReference>
<dbReference type="EMBL" id="JAUSUW010000013">
    <property type="protein sequence ID" value="MDQ0422825.1"/>
    <property type="molecule type" value="Genomic_DNA"/>
</dbReference>
<evidence type="ECO:0000313" key="4">
    <source>
        <dbReference type="EMBL" id="MDQ0422825.1"/>
    </source>
</evidence>
<protein>
    <submittedName>
        <fullName evidence="4">Transmembrane sensor</fullName>
    </submittedName>
</protein>
<name>A0ABU0GBU1_9HYPH</name>
<dbReference type="InterPro" id="IPR006860">
    <property type="entry name" value="FecR"/>
</dbReference>
<dbReference type="Proteomes" id="UP001238496">
    <property type="component" value="Unassembled WGS sequence"/>
</dbReference>
<feature type="transmembrane region" description="Helical" evidence="1">
    <location>
        <begin position="88"/>
        <end position="106"/>
    </location>
</feature>
<reference evidence="4 5" key="1">
    <citation type="submission" date="2023-07" db="EMBL/GenBank/DDBJ databases">
        <title>Genomic Encyclopedia of Type Strains, Phase IV (KMG-IV): sequencing the most valuable type-strain genomes for metagenomic binning, comparative biology and taxonomic classification.</title>
        <authorList>
            <person name="Goeker M."/>
        </authorList>
    </citation>
    <scope>NUCLEOTIDE SEQUENCE [LARGE SCALE GENOMIC DNA]</scope>
    <source>
        <strain evidence="4 5">DSM 1111</strain>
    </source>
</reference>
<dbReference type="RefSeq" id="WP_307375860.1">
    <property type="nucleotide sequence ID" value="NZ_JAUSUW010000013.1"/>
</dbReference>
<dbReference type="PIRSF" id="PIRSF018266">
    <property type="entry name" value="FecR"/>
    <property type="match status" value="1"/>
</dbReference>
<keyword evidence="1" id="KW-0472">Membrane</keyword>
<sequence length="327" mass="35605">MSPEAHDNRPHLFDEAAAWLIRIRENPQSAELRAHFDIWRQSSPEHEQAWSELCLLWRATGKAEAFYRPLASTRIRILPRRPVSVPRLAAGLATAFAVACVLWLAAPSVIVRWTADHRTAIAEIQSITLEDGSSVELAPDSAFSAQFTGQLRQVTLLQGEAFFDIRKNPDRPFRVIAGGTEVEVLGTAFEVELTEDATHVAVARGSVSTLSRAAVSGASRATLKPGDAISIDARSGMETRTLVDADNIGSWREGRLVVSNATIASVIDVIRRYDPAWITLADPSLGEERVTGIYDLTSPALALGALVDPFGGRVLNLGDSVRVITRH</sequence>
<dbReference type="Gene3D" id="2.60.120.1440">
    <property type="match status" value="1"/>
</dbReference>
<organism evidence="4 5">
    <name type="scientific">Peteryoungia aggregata LMG 23059</name>
    <dbReference type="NCBI Taxonomy" id="1368425"/>
    <lineage>
        <taxon>Bacteria</taxon>
        <taxon>Pseudomonadati</taxon>
        <taxon>Pseudomonadota</taxon>
        <taxon>Alphaproteobacteria</taxon>
        <taxon>Hyphomicrobiales</taxon>
        <taxon>Rhizobiaceae</taxon>
        <taxon>Peteryoungia</taxon>
    </lineage>
</organism>
<keyword evidence="5" id="KW-1185">Reference proteome</keyword>
<evidence type="ECO:0000256" key="1">
    <source>
        <dbReference type="SAM" id="Phobius"/>
    </source>
</evidence>
<proteinExistence type="predicted"/>
<dbReference type="PANTHER" id="PTHR30273:SF2">
    <property type="entry name" value="PROTEIN FECR"/>
    <property type="match status" value="1"/>
</dbReference>
<comment type="caution">
    <text evidence="4">The sequence shown here is derived from an EMBL/GenBank/DDBJ whole genome shotgun (WGS) entry which is preliminary data.</text>
</comment>
<evidence type="ECO:0000259" key="3">
    <source>
        <dbReference type="Pfam" id="PF16220"/>
    </source>
</evidence>
<evidence type="ECO:0000259" key="2">
    <source>
        <dbReference type="Pfam" id="PF04773"/>
    </source>
</evidence>
<gene>
    <name evidence="4" type="ORF">J2045_003875</name>
</gene>